<dbReference type="PRINTS" id="PR00783">
    <property type="entry name" value="MINTRINSICP"/>
</dbReference>
<evidence type="ECO:0000256" key="7">
    <source>
        <dbReference type="RuleBase" id="RU000477"/>
    </source>
</evidence>
<evidence type="ECO:0000256" key="4">
    <source>
        <dbReference type="ARBA" id="ARBA00022692"/>
    </source>
</evidence>
<dbReference type="PROSITE" id="PS00221">
    <property type="entry name" value="MIP"/>
    <property type="match status" value="1"/>
</dbReference>
<evidence type="ECO:0000313" key="9">
    <source>
        <dbReference type="EMBL" id="AYV55448.1"/>
    </source>
</evidence>
<dbReference type="Proteomes" id="UP000231919">
    <property type="component" value="Unassembled WGS sequence"/>
</dbReference>
<dbReference type="RefSeq" id="WP_010573697.1">
    <property type="nucleotide sequence ID" value="NZ_CP033614.1"/>
</dbReference>
<comment type="subcellular location">
    <subcellularLocation>
        <location evidence="1">Membrane</location>
        <topology evidence="1">Multi-pass membrane protein</topology>
    </subcellularLocation>
</comment>
<sequence length="240" mass="25196">MLSPVLGEFLGTFVLILLGNGVVAGVLLERSKSKDGGWIVITAGWAFAVMIGVFVSNAFGSSDAHLNPAVTLAFAIKSGDLSKLISYVPAQIGGAFLGAVFNYLHYLPHWKETKDPGKILAVFSTEPAISHVASNFFSEFLGTFLLILGIVSIFSPAMQGLSAHFGTFLVGILVWSIGLSMGGTTGYAINPARDLGPRLAHFILPIAGKGSSNWKYAWLPVIAPLSGAACAGLLLGFLKV</sequence>
<evidence type="ECO:0000256" key="3">
    <source>
        <dbReference type="ARBA" id="ARBA00022448"/>
    </source>
</evidence>
<organism evidence="9 12">
    <name type="scientific">Leptospira kmetyi</name>
    <dbReference type="NCBI Taxonomy" id="408139"/>
    <lineage>
        <taxon>Bacteria</taxon>
        <taxon>Pseudomonadati</taxon>
        <taxon>Spirochaetota</taxon>
        <taxon>Spirochaetia</taxon>
        <taxon>Leptospirales</taxon>
        <taxon>Leptospiraceae</taxon>
        <taxon>Leptospira</taxon>
    </lineage>
</organism>
<feature type="transmembrane region" description="Helical" evidence="8">
    <location>
        <begin position="216"/>
        <end position="238"/>
    </location>
</feature>
<feature type="transmembrane region" description="Helical" evidence="8">
    <location>
        <begin position="140"/>
        <end position="159"/>
    </location>
</feature>
<dbReference type="InterPro" id="IPR050363">
    <property type="entry name" value="MIP/Aquaporin"/>
</dbReference>
<proteinExistence type="inferred from homology"/>
<evidence type="ECO:0000256" key="6">
    <source>
        <dbReference type="ARBA" id="ARBA00023136"/>
    </source>
</evidence>
<dbReference type="Proteomes" id="UP000276407">
    <property type="component" value="Chromosome 1"/>
</dbReference>
<evidence type="ECO:0000313" key="10">
    <source>
        <dbReference type="EMBL" id="PJZ27926.1"/>
    </source>
</evidence>
<feature type="transmembrane region" description="Helical" evidence="8">
    <location>
        <begin position="165"/>
        <end position="189"/>
    </location>
</feature>
<dbReference type="GO" id="GO:0015254">
    <property type="term" value="F:glycerol channel activity"/>
    <property type="evidence" value="ECO:0007669"/>
    <property type="project" value="TreeGrafter"/>
</dbReference>
<dbReference type="GO" id="GO:0005886">
    <property type="term" value="C:plasma membrane"/>
    <property type="evidence" value="ECO:0007669"/>
    <property type="project" value="TreeGrafter"/>
</dbReference>
<dbReference type="OrthoDB" id="9807293at2"/>
<keyword evidence="4 7" id="KW-0812">Transmembrane</keyword>
<dbReference type="Gene3D" id="1.20.1080.10">
    <property type="entry name" value="Glycerol uptake facilitator protein"/>
    <property type="match status" value="1"/>
</dbReference>
<evidence type="ECO:0000256" key="1">
    <source>
        <dbReference type="ARBA" id="ARBA00004141"/>
    </source>
</evidence>
<evidence type="ECO:0000256" key="8">
    <source>
        <dbReference type="SAM" id="Phobius"/>
    </source>
</evidence>
<keyword evidence="5 8" id="KW-1133">Transmembrane helix</keyword>
<accession>A0A2M9XPL4</accession>
<feature type="transmembrane region" description="Helical" evidence="8">
    <location>
        <begin position="37"/>
        <end position="59"/>
    </location>
</feature>
<keyword evidence="6 8" id="KW-0472">Membrane</keyword>
<keyword evidence="11" id="KW-1185">Reference proteome</keyword>
<dbReference type="SUPFAM" id="SSF81338">
    <property type="entry name" value="Aquaporin-like"/>
    <property type="match status" value="1"/>
</dbReference>
<gene>
    <name evidence="10" type="ORF">CH378_20615</name>
    <name evidence="9" type="ORF">EFP84_07935</name>
</gene>
<name>A0A2M9XPL4_9LEPT</name>
<dbReference type="EMBL" id="CP033614">
    <property type="protein sequence ID" value="AYV55448.1"/>
    <property type="molecule type" value="Genomic_DNA"/>
</dbReference>
<dbReference type="InterPro" id="IPR022357">
    <property type="entry name" value="MIP_CS"/>
</dbReference>
<dbReference type="EMBL" id="NPDP01000056">
    <property type="protein sequence ID" value="PJZ27926.1"/>
    <property type="molecule type" value="Genomic_DNA"/>
</dbReference>
<feature type="transmembrane region" description="Helical" evidence="8">
    <location>
        <begin position="84"/>
        <end position="104"/>
    </location>
</feature>
<evidence type="ECO:0000256" key="2">
    <source>
        <dbReference type="ARBA" id="ARBA00006175"/>
    </source>
</evidence>
<dbReference type="InterPro" id="IPR000425">
    <property type="entry name" value="MIP"/>
</dbReference>
<evidence type="ECO:0000313" key="12">
    <source>
        <dbReference type="Proteomes" id="UP000276407"/>
    </source>
</evidence>
<comment type="similarity">
    <text evidence="2 7">Belongs to the MIP/aquaporin (TC 1.A.8) family.</text>
</comment>
<evidence type="ECO:0000256" key="5">
    <source>
        <dbReference type="ARBA" id="ARBA00022989"/>
    </source>
</evidence>
<protein>
    <submittedName>
        <fullName evidence="9">Aquaporin family protein</fullName>
    </submittedName>
</protein>
<dbReference type="PANTHER" id="PTHR43829:SF9">
    <property type="entry name" value="AQUAPORIN-9"/>
    <property type="match status" value="1"/>
</dbReference>
<dbReference type="InterPro" id="IPR023271">
    <property type="entry name" value="Aquaporin-like"/>
</dbReference>
<evidence type="ECO:0000313" key="11">
    <source>
        <dbReference type="Proteomes" id="UP000231919"/>
    </source>
</evidence>
<dbReference type="AlphaFoldDB" id="A0A2M9XPL4"/>
<feature type="transmembrane region" description="Helical" evidence="8">
    <location>
        <begin position="6"/>
        <end position="28"/>
    </location>
</feature>
<dbReference type="PANTHER" id="PTHR43829">
    <property type="entry name" value="AQUAPORIN OR AQUAGLYCEROPORIN RELATED"/>
    <property type="match status" value="1"/>
</dbReference>
<dbReference type="Pfam" id="PF00230">
    <property type="entry name" value="MIP"/>
    <property type="match status" value="1"/>
</dbReference>
<dbReference type="KEGG" id="lkm:EFP84_07935"/>
<keyword evidence="3 7" id="KW-0813">Transport</keyword>
<reference evidence="9 12" key="2">
    <citation type="submission" date="2018-11" db="EMBL/GenBank/DDBJ databases">
        <title>Complete genome sequence of Leptospira kmetyi isolate LS 001/16 from soil sample associated with a leptospirosis patient in Kelantan.</title>
        <authorList>
            <person name="Muhammad Yusoff F."/>
            <person name="Muhammad Yusoff S."/>
            <person name="Ahmad M.N."/>
            <person name="Yusof N.Y."/>
            <person name="Aziah I."/>
        </authorList>
    </citation>
    <scope>NUCLEOTIDE SEQUENCE [LARGE SCALE GENOMIC DNA]</scope>
    <source>
        <strain evidence="9 12">LS 001/16</strain>
    </source>
</reference>
<reference evidence="10 11" key="1">
    <citation type="submission" date="2017-07" db="EMBL/GenBank/DDBJ databases">
        <title>Leptospira spp. isolated from tropical soils.</title>
        <authorList>
            <person name="Thibeaux R."/>
            <person name="Iraola G."/>
            <person name="Ferres I."/>
            <person name="Bierque E."/>
            <person name="Girault D."/>
            <person name="Soupe-Gilbert M.-E."/>
            <person name="Picardeau M."/>
            <person name="Goarant C."/>
        </authorList>
    </citation>
    <scope>NUCLEOTIDE SEQUENCE [LARGE SCALE GENOMIC DNA]</scope>
    <source>
        <strain evidence="10 11">JW2-C-B1</strain>
    </source>
</reference>